<dbReference type="SUPFAM" id="SSF52980">
    <property type="entry name" value="Restriction endonuclease-like"/>
    <property type="match status" value="1"/>
</dbReference>
<evidence type="ECO:0000313" key="3">
    <source>
        <dbReference type="EMBL" id="CUP11326.1"/>
    </source>
</evidence>
<proteinExistence type="predicted"/>
<name>A0A174KLE9_9CLOT</name>
<dbReference type="Proteomes" id="UP000095594">
    <property type="component" value="Unassembled WGS sequence"/>
</dbReference>
<dbReference type="AlphaFoldDB" id="A0A174KLE9"/>
<gene>
    <name evidence="3" type="ORF">ERS852471_03024</name>
</gene>
<evidence type="ECO:0000259" key="1">
    <source>
        <dbReference type="PROSITE" id="PS51192"/>
    </source>
</evidence>
<dbReference type="Pfam" id="PF04851">
    <property type="entry name" value="ResIII"/>
    <property type="match status" value="2"/>
</dbReference>
<dbReference type="PROSITE" id="PS51194">
    <property type="entry name" value="HELICASE_CTER"/>
    <property type="match status" value="1"/>
</dbReference>
<dbReference type="SMART" id="SM00487">
    <property type="entry name" value="DEXDc"/>
    <property type="match status" value="1"/>
</dbReference>
<dbReference type="GO" id="GO:0005829">
    <property type="term" value="C:cytosol"/>
    <property type="evidence" value="ECO:0007669"/>
    <property type="project" value="TreeGrafter"/>
</dbReference>
<feature type="domain" description="Helicase C-terminal" evidence="2">
    <location>
        <begin position="388"/>
        <end position="541"/>
    </location>
</feature>
<dbReference type="InterPro" id="IPR027417">
    <property type="entry name" value="P-loop_NTPase"/>
</dbReference>
<protein>
    <submittedName>
        <fullName evidence="3">Type III restriction protein, res subunit</fullName>
    </submittedName>
</protein>
<dbReference type="Gene3D" id="6.10.140.530">
    <property type="match status" value="1"/>
</dbReference>
<dbReference type="Pfam" id="PF03457">
    <property type="entry name" value="HA"/>
    <property type="match status" value="1"/>
</dbReference>
<dbReference type="Gene3D" id="3.40.50.300">
    <property type="entry name" value="P-loop containing nucleotide triphosphate hydrolases"/>
    <property type="match status" value="2"/>
</dbReference>
<dbReference type="PANTHER" id="PTHR47396">
    <property type="entry name" value="TYPE I RESTRICTION ENZYME ECOKI R PROTEIN"/>
    <property type="match status" value="1"/>
</dbReference>
<accession>A0A174KLE9</accession>
<dbReference type="InterPro" id="IPR001650">
    <property type="entry name" value="Helicase_C-like"/>
</dbReference>
<dbReference type="GO" id="GO:0004519">
    <property type="term" value="F:endonuclease activity"/>
    <property type="evidence" value="ECO:0007669"/>
    <property type="project" value="InterPro"/>
</dbReference>
<organism evidence="3 4">
    <name type="scientific">Clostridium disporicum</name>
    <dbReference type="NCBI Taxonomy" id="84024"/>
    <lineage>
        <taxon>Bacteria</taxon>
        <taxon>Bacillati</taxon>
        <taxon>Bacillota</taxon>
        <taxon>Clostridia</taxon>
        <taxon>Eubacteriales</taxon>
        <taxon>Clostridiaceae</taxon>
        <taxon>Clostridium</taxon>
    </lineage>
</organism>
<dbReference type="InterPro" id="IPR050742">
    <property type="entry name" value="Helicase_Restrict-Modif_Enz"/>
</dbReference>
<dbReference type="Pfam" id="PF00271">
    <property type="entry name" value="Helicase_C"/>
    <property type="match status" value="1"/>
</dbReference>
<evidence type="ECO:0000259" key="2">
    <source>
        <dbReference type="PROSITE" id="PS51194"/>
    </source>
</evidence>
<sequence length="873" mass="102767">MKEEDKNCILDKLKKMTYNKEIYLIKEILNEAYIHIKGKLFEEYLAFLFEGNGFIATVNGGSWDGGADILLSRKNNPNKVVWIVQAKNVNKPLTNTVIREELVKFEKESSKRYNCKYFMIISLNGYVEKINIFNKTNMTLESFDYIEELINNFSEVDNGQVLLPDLRPHNRYTYKEIKAILENKNRVAVPNATGTGKSFIILQLLFDYIKKDSILLAPTNEIIERLKRLAPWSMTRCKFYTYSKFSAMYSKGKIDNLKVDLIILDELHRAGALNWGKAVSYILDKNSSAKVVGLSATPIRFLDNNRDMISELLDGVSTTPLSLSEAIVRRILPSPIYVSAMYNLDKEIDKKMKLMKKYNISTEDRKKYIEELNIYKALYEKESKAEHVIKKHLPKVDNLKFIVFCENNKHLNEMKDEVITWFNNILEPTVKVKEYIVTSENNNTLELFDFENNDCKEEVKLLFSISKLNEGIHIKNISGIIMLRTTKSPTIYYQQLGRCLTADSANKTPIVFDFVDNIDNLELMKFRTQLEEAKALHNEYRKSIGVESDEVRLALYDEHFELISQLKNIEKKITYNWEEYFDALCEFKSLYGNINVPNSEEYSRLYSFISLQRTLYNKRILNPEFIEKLDSIGFIWDQRFYNWKENLIKYDNFISSCYRKRILYYKLINDKYYIPVYESDVDTINNTALIKWMDKQIKEYKLGVLDKRKEDLLINEFKVISEFEENAWILSLYKIIEFYNYIKEKYNIDCYVNKIAPPKENFINLLVALYGNENIVRNTVDKSLPKEGQVINDKYINDESWNRGFIVNLLKSEEFNEVLNGFIDDLNIVYFQDLIDSNEEFMNRWYSYNNDNNNLEVNKLRLLSIINMDSKAS</sequence>
<dbReference type="InterPro" id="IPR006935">
    <property type="entry name" value="Helicase/UvrB_N"/>
</dbReference>
<dbReference type="GO" id="GO:0005524">
    <property type="term" value="F:ATP binding"/>
    <property type="evidence" value="ECO:0007669"/>
    <property type="project" value="InterPro"/>
</dbReference>
<dbReference type="GO" id="GO:0003677">
    <property type="term" value="F:DNA binding"/>
    <property type="evidence" value="ECO:0007669"/>
    <property type="project" value="InterPro"/>
</dbReference>
<feature type="domain" description="Helicase ATP-binding" evidence="1">
    <location>
        <begin position="178"/>
        <end position="316"/>
    </location>
</feature>
<dbReference type="PROSITE" id="PS51192">
    <property type="entry name" value="HELICASE_ATP_BIND_1"/>
    <property type="match status" value="1"/>
</dbReference>
<dbReference type="RefSeq" id="WP_055267992.1">
    <property type="nucleotide sequence ID" value="NZ_CABIXQ010000026.1"/>
</dbReference>
<dbReference type="GO" id="GO:0016787">
    <property type="term" value="F:hydrolase activity"/>
    <property type="evidence" value="ECO:0007669"/>
    <property type="project" value="InterPro"/>
</dbReference>
<dbReference type="InterPro" id="IPR007560">
    <property type="entry name" value="Restrct_endonuc_IV_Mrr"/>
</dbReference>
<reference evidence="3 4" key="1">
    <citation type="submission" date="2015-09" db="EMBL/GenBank/DDBJ databases">
        <authorList>
            <consortium name="Pathogen Informatics"/>
        </authorList>
    </citation>
    <scope>NUCLEOTIDE SEQUENCE [LARGE SCALE GENOMIC DNA]</scope>
    <source>
        <strain evidence="3 4">2789STDY5834856</strain>
    </source>
</reference>
<dbReference type="InterPro" id="IPR005114">
    <property type="entry name" value="Helicase_assoc"/>
</dbReference>
<dbReference type="InterPro" id="IPR011335">
    <property type="entry name" value="Restrct_endonuc-II-like"/>
</dbReference>
<dbReference type="OrthoDB" id="9802848at2"/>
<dbReference type="SUPFAM" id="SSF52540">
    <property type="entry name" value="P-loop containing nucleoside triphosphate hydrolases"/>
    <property type="match status" value="1"/>
</dbReference>
<dbReference type="GO" id="GO:0009307">
    <property type="term" value="P:DNA restriction-modification system"/>
    <property type="evidence" value="ECO:0007669"/>
    <property type="project" value="InterPro"/>
</dbReference>
<dbReference type="Pfam" id="PF04471">
    <property type="entry name" value="Mrr_cat"/>
    <property type="match status" value="1"/>
</dbReference>
<evidence type="ECO:0000313" key="4">
    <source>
        <dbReference type="Proteomes" id="UP000095594"/>
    </source>
</evidence>
<dbReference type="PANTHER" id="PTHR47396:SF1">
    <property type="entry name" value="ATP-DEPENDENT HELICASE IRC3-RELATED"/>
    <property type="match status" value="1"/>
</dbReference>
<dbReference type="EMBL" id="CYZX01000026">
    <property type="protein sequence ID" value="CUP11326.1"/>
    <property type="molecule type" value="Genomic_DNA"/>
</dbReference>
<dbReference type="InterPro" id="IPR014001">
    <property type="entry name" value="Helicase_ATP-bd"/>
</dbReference>